<accession>A0A0S4TE08</accession>
<dbReference type="EMBL" id="LN877950">
    <property type="protein sequence ID" value="CUV05529.1"/>
    <property type="molecule type" value="Genomic_DNA"/>
</dbReference>
<evidence type="ECO:0000256" key="1">
    <source>
        <dbReference type="SAM" id="MobiDB-lite"/>
    </source>
</evidence>
<name>A0A0S4TE08_CRYHO</name>
<gene>
    <name evidence="2" type="ORF">CHUDEA4_new_03</name>
</gene>
<feature type="compositionally biased region" description="Polar residues" evidence="1">
    <location>
        <begin position="92"/>
        <end position="103"/>
    </location>
</feature>
<feature type="compositionally biased region" description="Polar residues" evidence="1">
    <location>
        <begin position="1"/>
        <end position="12"/>
    </location>
</feature>
<dbReference type="Proteomes" id="UP000199752">
    <property type="component" value="Chromosome 4"/>
</dbReference>
<feature type="region of interest" description="Disordered" evidence="1">
    <location>
        <begin position="1"/>
        <end position="30"/>
    </location>
</feature>
<evidence type="ECO:0000313" key="2">
    <source>
        <dbReference type="EMBL" id="CUV05529.1"/>
    </source>
</evidence>
<organism evidence="2">
    <name type="scientific">Cryptosporidium hominis</name>
    <dbReference type="NCBI Taxonomy" id="237895"/>
    <lineage>
        <taxon>Eukaryota</taxon>
        <taxon>Sar</taxon>
        <taxon>Alveolata</taxon>
        <taxon>Apicomplexa</taxon>
        <taxon>Conoidasida</taxon>
        <taxon>Coccidia</taxon>
        <taxon>Eucoccidiorida</taxon>
        <taxon>Eimeriorina</taxon>
        <taxon>Cryptosporidiidae</taxon>
        <taxon>Cryptosporidium</taxon>
    </lineage>
</organism>
<dbReference type="AlphaFoldDB" id="A0A0S4TE08"/>
<proteinExistence type="predicted"/>
<sequence length="120" mass="13049">MDAQDNQFFRSKPSTRIHHPPGGSSSLGLGFSAFSDTCNSSNTNNNETNINKQQITNLHATNNNLNIENDSFNINQNNSEASEVKNIDNDSLGKTSTGNSFKTNVKVHNPPGGKSTFSLY</sequence>
<protein>
    <submittedName>
        <fullName evidence="2">Uncharacterized protein</fullName>
    </submittedName>
</protein>
<feature type="region of interest" description="Disordered" evidence="1">
    <location>
        <begin position="82"/>
        <end position="120"/>
    </location>
</feature>
<dbReference type="VEuPathDB" id="CryptoDB:CHUDEA4_new_03"/>
<reference evidence="2" key="1">
    <citation type="submission" date="2015-08" db="EMBL/GenBank/DDBJ databases">
        <authorList>
            <person name="Babu N.S."/>
            <person name="Beckwith C.J."/>
            <person name="Beseler K.G."/>
            <person name="Brison A."/>
            <person name="Carone J.V."/>
            <person name="Caskin T.P."/>
            <person name="Diamond M."/>
            <person name="Durham M.E."/>
            <person name="Foxe J.M."/>
            <person name="Go M."/>
            <person name="Henderson B.A."/>
            <person name="Jones I.B."/>
            <person name="McGettigan J.A."/>
            <person name="Micheletti S.J."/>
            <person name="Nasrallah M.E."/>
            <person name="Ortiz D."/>
            <person name="Piller C.R."/>
            <person name="Privatt S.R."/>
            <person name="Schneider S.L."/>
            <person name="Sharp S."/>
            <person name="Smith T.C."/>
            <person name="Stanton J.D."/>
            <person name="Ullery H.E."/>
            <person name="Wilson R.J."/>
            <person name="Serrano M.G."/>
            <person name="Buck G."/>
            <person name="Lee V."/>
            <person name="Wang Y."/>
            <person name="Carvalho R."/>
            <person name="Voegtly L."/>
            <person name="Shi R."/>
            <person name="Duckworth R."/>
            <person name="Johnson A."/>
            <person name="Loviza R."/>
            <person name="Walstead R."/>
            <person name="Shah Z."/>
            <person name="Kiflezghi M."/>
            <person name="Wade K."/>
            <person name="Ball S.L."/>
            <person name="Bradley K.W."/>
            <person name="Asai D.J."/>
            <person name="Bowman C.A."/>
            <person name="Russell D.A."/>
            <person name="Pope W.H."/>
            <person name="Jacobs-Sera D."/>
            <person name="Hendrix R.W."/>
            <person name="Hatfull G.F."/>
        </authorList>
    </citation>
    <scope>NUCLEOTIDE SEQUENCE [LARGE SCALE GENOMIC DNA]</scope>
</reference>